<organism evidence="1 2">
    <name type="scientific">Trifolium pratense</name>
    <name type="common">Red clover</name>
    <dbReference type="NCBI Taxonomy" id="57577"/>
    <lineage>
        <taxon>Eukaryota</taxon>
        <taxon>Viridiplantae</taxon>
        <taxon>Streptophyta</taxon>
        <taxon>Embryophyta</taxon>
        <taxon>Tracheophyta</taxon>
        <taxon>Spermatophyta</taxon>
        <taxon>Magnoliopsida</taxon>
        <taxon>eudicotyledons</taxon>
        <taxon>Gunneridae</taxon>
        <taxon>Pentapetalae</taxon>
        <taxon>rosids</taxon>
        <taxon>fabids</taxon>
        <taxon>Fabales</taxon>
        <taxon>Fabaceae</taxon>
        <taxon>Papilionoideae</taxon>
        <taxon>50 kb inversion clade</taxon>
        <taxon>NPAAA clade</taxon>
        <taxon>Hologalegina</taxon>
        <taxon>IRL clade</taxon>
        <taxon>Trifolieae</taxon>
        <taxon>Trifolium</taxon>
    </lineage>
</organism>
<keyword evidence="2" id="KW-1185">Reference proteome</keyword>
<gene>
    <name evidence="1" type="ORF">MILVUS5_LOCUS11090</name>
</gene>
<name>A0ACB0JB54_TRIPR</name>
<sequence>MDSPEEDHLKIAKKLESRKLAKINFNPTRIADLDTLLCDTYDRLSPKEVHYNSRRELIRIFNMMAEEIYGKSAFSPVVEEYGSFVMDIFNEGSDLDLSINFSDPVEMSRQNKIETLRRFGRKLRSIQKSGHVTALEVIVSAKVPIIKVTDTGTGIECDLSVENWDGIAKSHIIRAISAIDERFQKLCLLMKSWAKAHDINSSRDATLNSFSIISFVAFHLQTRNPPILPPFSALLKEGANIESVKENVKTYTNYGNKNKESLAKLFVTLLVKLASAKILWPNGYWTSSYTGSWIFKESLKRPYSMSVEDFTDRSENVARAVRDKGFQTIYKCIQNSIDYLSRFLNSEIQGIELMDHLFGKPKVSTLGVEGVSTLGVEGTSTSNINEKKNNPPALQNPHPSIKKMRHFRPSKPEGTGQLHVPPSSNVPNGLPSMVSTLGVEGTSTSNINENKNNPPTLQNPRPPKKKRLVKKKVRDLQRTEPSGTAQVHVPPSSNPHTSQTPRPQKKTHLVNNQVRDLQRTGPSGTAQVHVPPRSNPPTFQNSYPLENRYLVNNHVRDFQQTEPWGTGLVHVPRSSNVPNGLPSFSPQLPYQSRYQSPFATHSSNFEHHNYVPRNVPPPFGLNPVVSQGSYNPSVPSHHGFVQTFHQGAVYHPTNPYHGSFPHSTLQGRDYASLQARDYALYHPRRG</sequence>
<reference evidence="1" key="1">
    <citation type="submission" date="2023-10" db="EMBL/GenBank/DDBJ databases">
        <authorList>
            <person name="Rodriguez Cubillos JULIANA M."/>
            <person name="De Vega J."/>
        </authorList>
    </citation>
    <scope>NUCLEOTIDE SEQUENCE</scope>
</reference>
<accession>A0ACB0JB54</accession>
<proteinExistence type="predicted"/>
<comment type="caution">
    <text evidence="1">The sequence shown here is derived from an EMBL/GenBank/DDBJ whole genome shotgun (WGS) entry which is preliminary data.</text>
</comment>
<dbReference type="Proteomes" id="UP001177021">
    <property type="component" value="Unassembled WGS sequence"/>
</dbReference>
<dbReference type="EMBL" id="CASHSV030000024">
    <property type="protein sequence ID" value="CAJ2641435.1"/>
    <property type="molecule type" value="Genomic_DNA"/>
</dbReference>
<protein>
    <submittedName>
        <fullName evidence="1">Uncharacterized protein</fullName>
    </submittedName>
</protein>
<evidence type="ECO:0000313" key="2">
    <source>
        <dbReference type="Proteomes" id="UP001177021"/>
    </source>
</evidence>
<evidence type="ECO:0000313" key="1">
    <source>
        <dbReference type="EMBL" id="CAJ2641435.1"/>
    </source>
</evidence>